<accession>A0A1B1CBI8</accession>
<dbReference type="InterPro" id="IPR002645">
    <property type="entry name" value="STAS_dom"/>
</dbReference>
<feature type="domain" description="STAS" evidence="1">
    <location>
        <begin position="22"/>
        <end position="109"/>
    </location>
</feature>
<dbReference type="AlphaFoldDB" id="A0A1B1CBI8"/>
<organism evidence="2 3">
    <name type="scientific">Rhizobium leguminosarum</name>
    <dbReference type="NCBI Taxonomy" id="384"/>
    <lineage>
        <taxon>Bacteria</taxon>
        <taxon>Pseudomonadati</taxon>
        <taxon>Pseudomonadota</taxon>
        <taxon>Alphaproteobacteria</taxon>
        <taxon>Hyphomicrobiales</taxon>
        <taxon>Rhizobiaceae</taxon>
        <taxon>Rhizobium/Agrobacterium group</taxon>
        <taxon>Rhizobium</taxon>
    </lineage>
</organism>
<protein>
    <recommendedName>
        <fullName evidence="1">STAS domain-containing protein</fullName>
    </recommendedName>
</protein>
<gene>
    <name evidence="2" type="ORF">BA011_16260</name>
</gene>
<reference evidence="2 3" key="1">
    <citation type="submission" date="2016-06" db="EMBL/GenBank/DDBJ databases">
        <title>Microsymbionts genomes from the relict species Vavilovia formosa.</title>
        <authorList>
            <person name="Chirak E."/>
            <person name="Kimeklis A."/>
            <person name="Andronov E."/>
        </authorList>
    </citation>
    <scope>NUCLEOTIDE SEQUENCE [LARGE SCALE GENOMIC DNA]</scope>
    <source>
        <strain evidence="2 3">Vaf10</strain>
    </source>
</reference>
<name>A0A1B1CBI8_RHILE</name>
<sequence>MDTPKQYYESINLPDLLSIRCASELYSKITDEFHSRDVIIIEIPESAEADLSFIQLIESARRQAKAKGKTFKLSSPARGSVLKVLERAGFIESFDKEDENFWLHKKVTL</sequence>
<dbReference type="PROSITE" id="PS50801">
    <property type="entry name" value="STAS"/>
    <property type="match status" value="1"/>
</dbReference>
<proteinExistence type="predicted"/>
<dbReference type="OrthoDB" id="7576888at2"/>
<evidence type="ECO:0000259" key="1">
    <source>
        <dbReference type="PROSITE" id="PS50801"/>
    </source>
</evidence>
<dbReference type="Proteomes" id="UP000092691">
    <property type="component" value="Chromosome"/>
</dbReference>
<dbReference type="InterPro" id="IPR036513">
    <property type="entry name" value="STAS_dom_sf"/>
</dbReference>
<evidence type="ECO:0000313" key="3">
    <source>
        <dbReference type="Proteomes" id="UP000092691"/>
    </source>
</evidence>
<dbReference type="SUPFAM" id="SSF52091">
    <property type="entry name" value="SpoIIaa-like"/>
    <property type="match status" value="1"/>
</dbReference>
<dbReference type="EMBL" id="CP016286">
    <property type="protein sequence ID" value="ANP87127.1"/>
    <property type="molecule type" value="Genomic_DNA"/>
</dbReference>
<evidence type="ECO:0000313" key="2">
    <source>
        <dbReference type="EMBL" id="ANP87127.1"/>
    </source>
</evidence>
<dbReference type="RefSeq" id="WP_065281217.1">
    <property type="nucleotide sequence ID" value="NZ_CP016286.1"/>
</dbReference>
<dbReference type="Gene3D" id="3.30.750.24">
    <property type="entry name" value="STAS domain"/>
    <property type="match status" value="1"/>
</dbReference>